<dbReference type="Proteomes" id="UP000283341">
    <property type="component" value="Unassembled WGS sequence"/>
</dbReference>
<sequence length="237" mass="27602">MEEEKKTEETKPVRKRQKRAYSPSELYRLRRPKMAFDGQWKKAFGCPPPTGYWIIWGNSGNGKSSFVMQLAKYLCRFGKVFYNSIEEDTEASFIDNAKRCRMEEVENRFKTRKLTLEEMEIRMDDPRKEDIYIIDSFQAFKLTTSGPRGYEGLCERHPDKLIIFVSRADGNKPKGRPADNCAWDASVKIWVEGFKAYCKGRFTPNAGASFTIWEEGSAIYEQGKNKKNREKDESNNH</sequence>
<dbReference type="InterPro" id="IPR027417">
    <property type="entry name" value="P-loop_NTPase"/>
</dbReference>
<dbReference type="RefSeq" id="WP_118402853.1">
    <property type="nucleotide sequence ID" value="NZ_QRVJ01000012.1"/>
</dbReference>
<accession>A0A412IFN4</accession>
<evidence type="ECO:0000313" key="2">
    <source>
        <dbReference type="EMBL" id="RGS35842.1"/>
    </source>
</evidence>
<dbReference type="SUPFAM" id="SSF52540">
    <property type="entry name" value="P-loop containing nucleoside triphosphate hydrolases"/>
    <property type="match status" value="1"/>
</dbReference>
<evidence type="ECO:0000256" key="1">
    <source>
        <dbReference type="SAM" id="MobiDB-lite"/>
    </source>
</evidence>
<feature type="region of interest" description="Disordered" evidence="1">
    <location>
        <begin position="1"/>
        <end position="23"/>
    </location>
</feature>
<evidence type="ECO:0008006" key="4">
    <source>
        <dbReference type="Google" id="ProtNLM"/>
    </source>
</evidence>
<protein>
    <recommendedName>
        <fullName evidence="4">AAA+ ATPase domain-containing protein</fullName>
    </recommendedName>
</protein>
<proteinExistence type="predicted"/>
<comment type="caution">
    <text evidence="2">The sequence shown here is derived from an EMBL/GenBank/DDBJ whole genome shotgun (WGS) entry which is preliminary data.</text>
</comment>
<gene>
    <name evidence="2" type="ORF">DWX97_14335</name>
</gene>
<dbReference type="EMBL" id="QRVJ01000012">
    <property type="protein sequence ID" value="RGS35842.1"/>
    <property type="molecule type" value="Genomic_DNA"/>
</dbReference>
<evidence type="ECO:0000313" key="3">
    <source>
        <dbReference type="Proteomes" id="UP000283341"/>
    </source>
</evidence>
<feature type="compositionally biased region" description="Basic and acidic residues" evidence="1">
    <location>
        <begin position="1"/>
        <end position="12"/>
    </location>
</feature>
<reference evidence="2 3" key="1">
    <citation type="submission" date="2018-08" db="EMBL/GenBank/DDBJ databases">
        <title>A genome reference for cultivated species of the human gut microbiota.</title>
        <authorList>
            <person name="Zou Y."/>
            <person name="Xue W."/>
            <person name="Luo G."/>
        </authorList>
    </citation>
    <scope>NUCLEOTIDE SEQUENCE [LARGE SCALE GENOMIC DNA]</scope>
    <source>
        <strain evidence="2 3">AF22-3AC</strain>
    </source>
</reference>
<organism evidence="2 3">
    <name type="scientific">Bacteroides cellulosilyticus</name>
    <dbReference type="NCBI Taxonomy" id="246787"/>
    <lineage>
        <taxon>Bacteria</taxon>
        <taxon>Pseudomonadati</taxon>
        <taxon>Bacteroidota</taxon>
        <taxon>Bacteroidia</taxon>
        <taxon>Bacteroidales</taxon>
        <taxon>Bacteroidaceae</taxon>
        <taxon>Bacteroides</taxon>
    </lineage>
</organism>
<dbReference type="Gene3D" id="3.40.50.300">
    <property type="entry name" value="P-loop containing nucleotide triphosphate hydrolases"/>
    <property type="match status" value="1"/>
</dbReference>
<dbReference type="AlphaFoldDB" id="A0A412IFN4"/>
<name>A0A412IFN4_9BACE</name>